<protein>
    <submittedName>
        <fullName evidence="2">Uncharacterized protein</fullName>
    </submittedName>
</protein>
<reference evidence="2 3" key="1">
    <citation type="journal article" date="2024" name="Genome Biol. Evol.">
        <title>Chromosome-level genome assembly of the viviparous eelpout Zoarces viviparus.</title>
        <authorList>
            <person name="Fuhrmann N."/>
            <person name="Brasseur M.V."/>
            <person name="Bakowski C.E."/>
            <person name="Podsiadlowski L."/>
            <person name="Prost S."/>
            <person name="Krehenwinkel H."/>
            <person name="Mayer C."/>
        </authorList>
    </citation>
    <scope>NUCLEOTIDE SEQUENCE [LARGE SCALE GENOMIC DNA]</scope>
    <source>
        <strain evidence="2">NO-MEL_2022_Ind0_liver</strain>
    </source>
</reference>
<keyword evidence="1" id="KW-0812">Transmembrane</keyword>
<dbReference type="Proteomes" id="UP001488805">
    <property type="component" value="Unassembled WGS sequence"/>
</dbReference>
<evidence type="ECO:0000256" key="1">
    <source>
        <dbReference type="SAM" id="Phobius"/>
    </source>
</evidence>
<dbReference type="Gene3D" id="2.60.120.40">
    <property type="match status" value="1"/>
</dbReference>
<gene>
    <name evidence="2" type="ORF">VZT92_007613</name>
</gene>
<keyword evidence="1" id="KW-0472">Membrane</keyword>
<dbReference type="AlphaFoldDB" id="A0AAW1FLX5"/>
<sequence>MPKPTQHSLIPFLLLWIAILSIVQVVSIVLFFTAGHQCPPQNPERPMQFQANNTPSSPSAHGLLLNKGKMLTYRATQVNGKIKWSAKDPDEGLISGGGKVLKIKKDGHFFLNLQVTLSSCATLGLQHTVSMRKNNKTILHGWINPNTCSTGLLGKVEDMFADCTLEVNLPTTDEPINENLTHLDIIYMPKMKL</sequence>
<dbReference type="InterPro" id="IPR008983">
    <property type="entry name" value="Tumour_necrosis_fac-like_dom"/>
</dbReference>
<name>A0AAW1FLX5_ZOAVI</name>
<proteinExistence type="predicted"/>
<evidence type="ECO:0000313" key="3">
    <source>
        <dbReference type="Proteomes" id="UP001488805"/>
    </source>
</evidence>
<feature type="transmembrane region" description="Helical" evidence="1">
    <location>
        <begin position="12"/>
        <end position="34"/>
    </location>
</feature>
<comment type="caution">
    <text evidence="2">The sequence shown here is derived from an EMBL/GenBank/DDBJ whole genome shotgun (WGS) entry which is preliminary data.</text>
</comment>
<accession>A0AAW1FLX5</accession>
<dbReference type="EMBL" id="JBCEZU010000056">
    <property type="protein sequence ID" value="KAK9535218.1"/>
    <property type="molecule type" value="Genomic_DNA"/>
</dbReference>
<keyword evidence="1" id="KW-1133">Transmembrane helix</keyword>
<evidence type="ECO:0000313" key="2">
    <source>
        <dbReference type="EMBL" id="KAK9535218.1"/>
    </source>
</evidence>
<keyword evidence="3" id="KW-1185">Reference proteome</keyword>
<organism evidence="2 3">
    <name type="scientific">Zoarces viviparus</name>
    <name type="common">Viviparous eelpout</name>
    <name type="synonym">Blennius viviparus</name>
    <dbReference type="NCBI Taxonomy" id="48416"/>
    <lineage>
        <taxon>Eukaryota</taxon>
        <taxon>Metazoa</taxon>
        <taxon>Chordata</taxon>
        <taxon>Craniata</taxon>
        <taxon>Vertebrata</taxon>
        <taxon>Euteleostomi</taxon>
        <taxon>Actinopterygii</taxon>
        <taxon>Neopterygii</taxon>
        <taxon>Teleostei</taxon>
        <taxon>Neoteleostei</taxon>
        <taxon>Acanthomorphata</taxon>
        <taxon>Eupercaria</taxon>
        <taxon>Perciformes</taxon>
        <taxon>Cottioidei</taxon>
        <taxon>Zoarcales</taxon>
        <taxon>Zoarcidae</taxon>
        <taxon>Zoarcinae</taxon>
        <taxon>Zoarces</taxon>
    </lineage>
</organism>